<dbReference type="GO" id="GO:0006450">
    <property type="term" value="P:regulation of translational fidelity"/>
    <property type="evidence" value="ECO:0007669"/>
    <property type="project" value="TreeGrafter"/>
</dbReference>
<dbReference type="PANTHER" id="PTHR17490">
    <property type="entry name" value="SUA5"/>
    <property type="match status" value="1"/>
</dbReference>
<evidence type="ECO:0000256" key="14">
    <source>
        <dbReference type="PIRSR" id="PIRSR004930-1"/>
    </source>
</evidence>
<dbReference type="RefSeq" id="WP_089747775.1">
    <property type="nucleotide sequence ID" value="NZ_FOGF01000048.1"/>
</dbReference>
<dbReference type="SUPFAM" id="SSF55821">
    <property type="entry name" value="YrdC/RibB"/>
    <property type="match status" value="1"/>
</dbReference>
<dbReference type="PIRSF" id="PIRSF004930">
    <property type="entry name" value="Tln_factor_SUA5"/>
    <property type="match status" value="1"/>
</dbReference>
<evidence type="ECO:0000259" key="15">
    <source>
        <dbReference type="PROSITE" id="PS51163"/>
    </source>
</evidence>
<evidence type="ECO:0000256" key="5">
    <source>
        <dbReference type="ARBA" id="ARBA00022490"/>
    </source>
</evidence>
<keyword evidence="10 13" id="KW-0067">ATP-binding</keyword>
<evidence type="ECO:0000256" key="1">
    <source>
        <dbReference type="ARBA" id="ARBA00004496"/>
    </source>
</evidence>
<evidence type="ECO:0000256" key="13">
    <source>
        <dbReference type="PIRNR" id="PIRNR004930"/>
    </source>
</evidence>
<comment type="similarity">
    <text evidence="2 13">Belongs to the SUA5 family.</text>
</comment>
<keyword evidence="6 13" id="KW-0808">Transferase</keyword>
<dbReference type="InterPro" id="IPR050156">
    <property type="entry name" value="TC-AMP_synthase_SUA5"/>
</dbReference>
<evidence type="ECO:0000256" key="6">
    <source>
        <dbReference type="ARBA" id="ARBA00022679"/>
    </source>
</evidence>
<feature type="binding site" evidence="14">
    <location>
        <position position="113"/>
    </location>
    <ligand>
        <name>ATP</name>
        <dbReference type="ChEBI" id="CHEBI:30616"/>
    </ligand>
</feature>
<dbReference type="Gene3D" id="3.90.870.10">
    <property type="entry name" value="DHBP synthase"/>
    <property type="match status" value="1"/>
</dbReference>
<evidence type="ECO:0000256" key="7">
    <source>
        <dbReference type="ARBA" id="ARBA00022694"/>
    </source>
</evidence>
<evidence type="ECO:0000256" key="2">
    <source>
        <dbReference type="ARBA" id="ARBA00007663"/>
    </source>
</evidence>
<organism evidence="16 17">
    <name type="scientific">Granulicatella balaenopterae</name>
    <dbReference type="NCBI Taxonomy" id="137733"/>
    <lineage>
        <taxon>Bacteria</taxon>
        <taxon>Bacillati</taxon>
        <taxon>Bacillota</taxon>
        <taxon>Bacilli</taxon>
        <taxon>Lactobacillales</taxon>
        <taxon>Carnobacteriaceae</taxon>
        <taxon>Granulicatella</taxon>
    </lineage>
</organism>
<dbReference type="EMBL" id="FOGF01000048">
    <property type="protein sequence ID" value="SER41093.1"/>
    <property type="molecule type" value="Genomic_DNA"/>
</dbReference>
<dbReference type="STRING" id="137733.SAMN05421767_1489"/>
<feature type="binding site" evidence="14">
    <location>
        <position position="62"/>
    </location>
    <ligand>
        <name>L-threonine</name>
        <dbReference type="ChEBI" id="CHEBI:57926"/>
    </ligand>
</feature>
<name>A0A1H9P0H6_9LACT</name>
<keyword evidence="5 13" id="KW-0963">Cytoplasm</keyword>
<dbReference type="Proteomes" id="UP000198556">
    <property type="component" value="Unassembled WGS sequence"/>
</dbReference>
<dbReference type="OrthoDB" id="9814580at2"/>
<evidence type="ECO:0000256" key="4">
    <source>
        <dbReference type="ARBA" id="ARBA00015492"/>
    </source>
</evidence>
<dbReference type="Pfam" id="PF01300">
    <property type="entry name" value="Sua5_yciO_yrdC"/>
    <property type="match status" value="1"/>
</dbReference>
<accession>A0A1H9P0H6</accession>
<evidence type="ECO:0000256" key="8">
    <source>
        <dbReference type="ARBA" id="ARBA00022695"/>
    </source>
</evidence>
<gene>
    <name evidence="16" type="ORF">SAMN05421767_1489</name>
</gene>
<dbReference type="InterPro" id="IPR010923">
    <property type="entry name" value="T(6)A37_SUA5"/>
</dbReference>
<dbReference type="PANTHER" id="PTHR17490:SF16">
    <property type="entry name" value="THREONYLCARBAMOYL-AMP SYNTHASE"/>
    <property type="match status" value="1"/>
</dbReference>
<feature type="binding site" evidence="14">
    <location>
        <position position="177"/>
    </location>
    <ligand>
        <name>L-threonine</name>
        <dbReference type="ChEBI" id="CHEBI:57926"/>
    </ligand>
</feature>
<dbReference type="GO" id="GO:0003725">
    <property type="term" value="F:double-stranded RNA binding"/>
    <property type="evidence" value="ECO:0007669"/>
    <property type="project" value="UniProtKB-UniRule"/>
</dbReference>
<dbReference type="FunFam" id="3.90.870.10:FF:000009">
    <property type="entry name" value="Threonylcarbamoyl-AMP synthase, putative"/>
    <property type="match status" value="1"/>
</dbReference>
<feature type="binding site" evidence="14">
    <location>
        <position position="57"/>
    </location>
    <ligand>
        <name>ATP</name>
        <dbReference type="ChEBI" id="CHEBI:30616"/>
    </ligand>
</feature>
<keyword evidence="9 13" id="KW-0547">Nucleotide-binding</keyword>
<evidence type="ECO:0000256" key="3">
    <source>
        <dbReference type="ARBA" id="ARBA00012584"/>
    </source>
</evidence>
<protein>
    <recommendedName>
        <fullName evidence="4 13">Threonylcarbamoyl-AMP synthase</fullName>
        <shortName evidence="13">TC-AMP synthase</shortName>
        <ecNumber evidence="3 13">2.7.7.87</ecNumber>
    </recommendedName>
    <alternativeName>
        <fullName evidence="11 13">L-threonylcarbamoyladenylate synthase</fullName>
    </alternativeName>
</protein>
<comment type="function">
    <text evidence="13">Required for the formation of a threonylcarbamoyl group on adenosine at position 37 (t(6)A37) in tRNAs that read codons beginning with adenine.</text>
</comment>
<dbReference type="InterPro" id="IPR005145">
    <property type="entry name" value="Sua5_C"/>
</dbReference>
<feature type="binding site" evidence="14">
    <location>
        <position position="139"/>
    </location>
    <ligand>
        <name>ATP</name>
        <dbReference type="ChEBI" id="CHEBI:30616"/>
    </ligand>
</feature>
<keyword evidence="17" id="KW-1185">Reference proteome</keyword>
<dbReference type="Gene3D" id="3.40.50.11030">
    <property type="entry name" value="Threonylcarbamoyl-AMP synthase, C-terminal domain"/>
    <property type="match status" value="1"/>
</dbReference>
<dbReference type="GO" id="GO:0005524">
    <property type="term" value="F:ATP binding"/>
    <property type="evidence" value="ECO:0007669"/>
    <property type="project" value="UniProtKB-UniRule"/>
</dbReference>
<feature type="domain" description="YrdC-like" evidence="15">
    <location>
        <begin position="8"/>
        <end position="196"/>
    </location>
</feature>
<dbReference type="GO" id="GO:0000049">
    <property type="term" value="F:tRNA binding"/>
    <property type="evidence" value="ECO:0007669"/>
    <property type="project" value="TreeGrafter"/>
</dbReference>
<evidence type="ECO:0000313" key="17">
    <source>
        <dbReference type="Proteomes" id="UP000198556"/>
    </source>
</evidence>
<evidence type="ECO:0000256" key="10">
    <source>
        <dbReference type="ARBA" id="ARBA00022840"/>
    </source>
</evidence>
<comment type="catalytic activity">
    <reaction evidence="12 13">
        <text>L-threonine + hydrogencarbonate + ATP = L-threonylcarbamoyladenylate + diphosphate + H2O</text>
        <dbReference type="Rhea" id="RHEA:36407"/>
        <dbReference type="ChEBI" id="CHEBI:15377"/>
        <dbReference type="ChEBI" id="CHEBI:17544"/>
        <dbReference type="ChEBI" id="CHEBI:30616"/>
        <dbReference type="ChEBI" id="CHEBI:33019"/>
        <dbReference type="ChEBI" id="CHEBI:57926"/>
        <dbReference type="ChEBI" id="CHEBI:73682"/>
        <dbReference type="EC" id="2.7.7.87"/>
    </reaction>
</comment>
<dbReference type="InterPro" id="IPR038385">
    <property type="entry name" value="Sua5/YwlC_C"/>
</dbReference>
<dbReference type="EC" id="2.7.7.87" evidence="3 13"/>
<dbReference type="GO" id="GO:0005737">
    <property type="term" value="C:cytoplasm"/>
    <property type="evidence" value="ECO:0007669"/>
    <property type="project" value="UniProtKB-SubCell"/>
</dbReference>
<feature type="binding site" evidence="14">
    <location>
        <position position="147"/>
    </location>
    <ligand>
        <name>ATP</name>
        <dbReference type="ChEBI" id="CHEBI:30616"/>
    </ligand>
</feature>
<feature type="binding site" evidence="14">
    <location>
        <position position="30"/>
    </location>
    <ligand>
        <name>L-threonine</name>
        <dbReference type="ChEBI" id="CHEBI:57926"/>
    </ligand>
</feature>
<evidence type="ECO:0000313" key="16">
    <source>
        <dbReference type="EMBL" id="SER41093.1"/>
    </source>
</evidence>
<dbReference type="GO" id="GO:0008033">
    <property type="term" value="P:tRNA processing"/>
    <property type="evidence" value="ECO:0007669"/>
    <property type="project" value="UniProtKB-KW"/>
</dbReference>
<sequence length="339" mass="36529">MKTEIYQKDSLEQAAKQLQQEEVVAFPTETVYGLGAIASSQTAVERVYKAKGRPSDNPLIVHVSSVEQVIDSVTDFPEMAQKLADSFWPGPLTIILHPKENLFAKAVSAGLPTASFRMPNHPLTLELIERVGEPIVGPSANKSTRPSPTSAQHVLDDLDGLISGVVDGGVTSVGVESTVLDLTSPYGPVILRPGVITKEEIEAVIGKIVDKDDLTVSEAEKPKAPGMKYRHYSPVKPVVAIAGEQALWQKEMDQLVAKGEKIALMANTELVAAFKDVASATYTLGEPGDITAMNRLLFDGLRVLDKSDSDIILVEASPKVGQGLAYMNRLEKAAVEYIQ</sequence>
<comment type="subcellular location">
    <subcellularLocation>
        <location evidence="1 13">Cytoplasm</location>
    </subcellularLocation>
</comment>
<dbReference type="GO" id="GO:0061710">
    <property type="term" value="F:L-threonylcarbamoyladenylate synthase"/>
    <property type="evidence" value="ECO:0007669"/>
    <property type="project" value="UniProtKB-EC"/>
</dbReference>
<feature type="binding site" evidence="14">
    <location>
        <position position="232"/>
    </location>
    <ligand>
        <name>ATP</name>
        <dbReference type="ChEBI" id="CHEBI:30616"/>
    </ligand>
</feature>
<feature type="binding site" evidence="14">
    <location>
        <position position="192"/>
    </location>
    <ligand>
        <name>ATP</name>
        <dbReference type="ChEBI" id="CHEBI:30616"/>
    </ligand>
</feature>
<keyword evidence="7 13" id="KW-0819">tRNA processing</keyword>
<reference evidence="16 17" key="1">
    <citation type="submission" date="2016-10" db="EMBL/GenBank/DDBJ databases">
        <authorList>
            <person name="de Groot N.N."/>
        </authorList>
    </citation>
    <scope>NUCLEOTIDE SEQUENCE [LARGE SCALE GENOMIC DNA]</scope>
    <source>
        <strain evidence="16 17">DSM 15827</strain>
    </source>
</reference>
<dbReference type="Pfam" id="PF03481">
    <property type="entry name" value="Sua5_C"/>
    <property type="match status" value="1"/>
</dbReference>
<feature type="binding site" evidence="14">
    <location>
        <position position="117"/>
    </location>
    <ligand>
        <name>L-threonine</name>
        <dbReference type="ChEBI" id="CHEBI:57926"/>
    </ligand>
</feature>
<proteinExistence type="inferred from homology"/>
<dbReference type="InterPro" id="IPR006070">
    <property type="entry name" value="Sua5-like_dom"/>
</dbReference>
<evidence type="ECO:0000256" key="11">
    <source>
        <dbReference type="ARBA" id="ARBA00029774"/>
    </source>
</evidence>
<feature type="binding site" evidence="14">
    <location>
        <position position="53"/>
    </location>
    <ligand>
        <name>ATP</name>
        <dbReference type="ChEBI" id="CHEBI:30616"/>
    </ligand>
</feature>
<dbReference type="InterPro" id="IPR017945">
    <property type="entry name" value="DHBP_synth_RibB-like_a/b_dom"/>
</dbReference>
<dbReference type="PROSITE" id="PS51163">
    <property type="entry name" value="YRDC"/>
    <property type="match status" value="1"/>
</dbReference>
<dbReference type="AlphaFoldDB" id="A0A1H9P0H6"/>
<dbReference type="NCBIfam" id="TIGR00057">
    <property type="entry name" value="L-threonylcarbamoyladenylate synthase"/>
    <property type="match status" value="1"/>
</dbReference>
<evidence type="ECO:0000256" key="9">
    <source>
        <dbReference type="ARBA" id="ARBA00022741"/>
    </source>
</evidence>
<keyword evidence="8 13" id="KW-0548">Nucleotidyltransferase</keyword>
<evidence type="ECO:0000256" key="12">
    <source>
        <dbReference type="ARBA" id="ARBA00048366"/>
    </source>
</evidence>